<dbReference type="InterPro" id="IPR023465">
    <property type="entry name" value="Riboflavin_kinase_dom_sf"/>
</dbReference>
<keyword evidence="8 15" id="KW-0547">Nucleotide-binding</keyword>
<dbReference type="RefSeq" id="WP_035148587.1">
    <property type="nucleotide sequence ID" value="NZ_JAAZWO010000019.1"/>
</dbReference>
<dbReference type="Pfam" id="PF01687">
    <property type="entry name" value="Flavokinase"/>
    <property type="match status" value="1"/>
</dbReference>
<evidence type="ECO:0000256" key="2">
    <source>
        <dbReference type="ARBA" id="ARBA00004726"/>
    </source>
</evidence>
<dbReference type="GO" id="GO:0009231">
    <property type="term" value="P:riboflavin biosynthetic process"/>
    <property type="evidence" value="ECO:0007669"/>
    <property type="project" value="InterPro"/>
</dbReference>
<dbReference type="EMBL" id="JAAZWO010000019">
    <property type="protein sequence ID" value="MBC2398925.1"/>
    <property type="molecule type" value="Genomic_DNA"/>
</dbReference>
<dbReference type="GO" id="GO:0006747">
    <property type="term" value="P:FAD biosynthetic process"/>
    <property type="evidence" value="ECO:0007669"/>
    <property type="project" value="UniProtKB-UniRule"/>
</dbReference>
<dbReference type="InterPro" id="IPR015864">
    <property type="entry name" value="FAD_synthase"/>
</dbReference>
<comment type="similarity">
    <text evidence="15">Belongs to the ribF family.</text>
</comment>
<dbReference type="Pfam" id="PF06574">
    <property type="entry name" value="FAD_syn"/>
    <property type="match status" value="1"/>
</dbReference>
<organism evidence="17 18">
    <name type="scientific">Clostridium tetanomorphum</name>
    <dbReference type="NCBI Taxonomy" id="1553"/>
    <lineage>
        <taxon>Bacteria</taxon>
        <taxon>Bacillati</taxon>
        <taxon>Bacillota</taxon>
        <taxon>Clostridia</taxon>
        <taxon>Eubacteriales</taxon>
        <taxon>Clostridiaceae</taxon>
        <taxon>Clostridium</taxon>
    </lineage>
</organism>
<dbReference type="FunFam" id="2.40.30.30:FF:000003">
    <property type="entry name" value="Riboflavin biosynthesis protein"/>
    <property type="match status" value="1"/>
</dbReference>
<keyword evidence="7 15" id="KW-0548">Nucleotidyltransferase</keyword>
<dbReference type="SUPFAM" id="SSF52374">
    <property type="entry name" value="Nucleotidylyl transferase"/>
    <property type="match status" value="1"/>
</dbReference>
<comment type="catalytic activity">
    <reaction evidence="13 15">
        <text>riboflavin + ATP = FMN + ADP + H(+)</text>
        <dbReference type="Rhea" id="RHEA:14357"/>
        <dbReference type="ChEBI" id="CHEBI:15378"/>
        <dbReference type="ChEBI" id="CHEBI:30616"/>
        <dbReference type="ChEBI" id="CHEBI:57986"/>
        <dbReference type="ChEBI" id="CHEBI:58210"/>
        <dbReference type="ChEBI" id="CHEBI:456216"/>
        <dbReference type="EC" id="2.7.1.26"/>
    </reaction>
</comment>
<comment type="catalytic activity">
    <reaction evidence="14 15">
        <text>FMN + ATP + H(+) = FAD + diphosphate</text>
        <dbReference type="Rhea" id="RHEA:17237"/>
        <dbReference type="ChEBI" id="CHEBI:15378"/>
        <dbReference type="ChEBI" id="CHEBI:30616"/>
        <dbReference type="ChEBI" id="CHEBI:33019"/>
        <dbReference type="ChEBI" id="CHEBI:57692"/>
        <dbReference type="ChEBI" id="CHEBI:58210"/>
        <dbReference type="EC" id="2.7.7.2"/>
    </reaction>
</comment>
<feature type="domain" description="Riboflavin kinase" evidence="16">
    <location>
        <begin position="182"/>
        <end position="306"/>
    </location>
</feature>
<keyword evidence="18" id="KW-1185">Reference proteome</keyword>
<evidence type="ECO:0000256" key="5">
    <source>
        <dbReference type="ARBA" id="ARBA00022643"/>
    </source>
</evidence>
<keyword evidence="12" id="KW-0511">Multifunctional enzyme</keyword>
<dbReference type="PANTHER" id="PTHR22749">
    <property type="entry name" value="RIBOFLAVIN KINASE/FMN ADENYLYLTRANSFERASE"/>
    <property type="match status" value="1"/>
</dbReference>
<keyword evidence="4 15" id="KW-0285">Flavoprotein</keyword>
<dbReference type="GO" id="GO:0005524">
    <property type="term" value="F:ATP binding"/>
    <property type="evidence" value="ECO:0007669"/>
    <property type="project" value="UniProtKB-UniRule"/>
</dbReference>
<comment type="pathway">
    <text evidence="3 15">Cofactor biosynthesis; FMN biosynthesis; FMN from riboflavin (ATP route): step 1/1.</text>
</comment>
<keyword evidence="10 15" id="KW-0274">FAD</keyword>
<name>A0A923E9G2_CLOTT</name>
<keyword evidence="6 15" id="KW-0808">Transferase</keyword>
<dbReference type="InterPro" id="IPR014729">
    <property type="entry name" value="Rossmann-like_a/b/a_fold"/>
</dbReference>
<dbReference type="AlphaFoldDB" id="A0A923E9G2"/>
<dbReference type="GO" id="GO:0009398">
    <property type="term" value="P:FMN biosynthetic process"/>
    <property type="evidence" value="ECO:0007669"/>
    <property type="project" value="UniProtKB-UniRule"/>
</dbReference>
<accession>A0A923E9G2</accession>
<dbReference type="Proteomes" id="UP000563151">
    <property type="component" value="Unassembled WGS sequence"/>
</dbReference>
<keyword evidence="9 15" id="KW-0418">Kinase</keyword>
<sequence>MDIIEEERNYKLQCNTYVALGSFDGLHLGHMKLVNKAIQLAHKNNGKSMIYTFKNHPLSIINKEIMPKLLMDKETKIDVLQKKGLDIFRLVDFDKQFMKLSPEEFVFNIVKKYNVKGIIVGFNYRFGYKNLGDVELLKELSRKYDFQLFIVRPVKYKNEIVSSSHIRHIIGDNGDIKKANSMLTRPFSLSGTVIHGKQLGRIIGFPTINLDYNKEFIIPRGGVYFTIVEYNNTYFKGVTNVGYNPTVKDKKLSIETHIINFDKEIYDEKIRLYFIDRIRDEKKFNSIDELGKRIKKDKDYVEKQNLELIIKNNLQL</sequence>
<dbReference type="NCBIfam" id="TIGR00083">
    <property type="entry name" value="ribF"/>
    <property type="match status" value="1"/>
</dbReference>
<keyword evidence="5 15" id="KW-0288">FMN</keyword>
<dbReference type="PIRSF" id="PIRSF004491">
    <property type="entry name" value="FAD_Synth"/>
    <property type="match status" value="1"/>
</dbReference>
<dbReference type="SMART" id="SM00904">
    <property type="entry name" value="Flavokinase"/>
    <property type="match status" value="1"/>
</dbReference>
<reference evidence="17 18" key="1">
    <citation type="submission" date="2020-04" db="EMBL/GenBank/DDBJ databases">
        <title>Genomic insights into acetone-butanol-ethanol (ABE) fermentation by sequencing solventogenic clostridia strains.</title>
        <authorList>
            <person name="Brown S."/>
        </authorList>
    </citation>
    <scope>NUCLEOTIDE SEQUENCE [LARGE SCALE GENOMIC DNA]</scope>
    <source>
        <strain evidence="17 18">DJ011</strain>
    </source>
</reference>
<dbReference type="GO" id="GO:0003919">
    <property type="term" value="F:FMN adenylyltransferase activity"/>
    <property type="evidence" value="ECO:0007669"/>
    <property type="project" value="UniProtKB-UniRule"/>
</dbReference>
<dbReference type="InterPro" id="IPR015865">
    <property type="entry name" value="Riboflavin_kinase_bac/euk"/>
</dbReference>
<dbReference type="FunFam" id="3.40.50.620:FF:000021">
    <property type="entry name" value="Riboflavin biosynthesis protein"/>
    <property type="match status" value="1"/>
</dbReference>
<protein>
    <recommendedName>
        <fullName evidence="15">Riboflavin biosynthesis protein</fullName>
    </recommendedName>
    <domain>
        <recommendedName>
            <fullName evidence="15">Riboflavin kinase</fullName>
            <ecNumber evidence="15">2.7.1.26</ecNumber>
        </recommendedName>
        <alternativeName>
            <fullName evidence="15">Flavokinase</fullName>
        </alternativeName>
    </domain>
    <domain>
        <recommendedName>
            <fullName evidence="15">FMN adenylyltransferase</fullName>
            <ecNumber evidence="15">2.7.7.2</ecNumber>
        </recommendedName>
        <alternativeName>
            <fullName evidence="15">FAD pyrophosphorylase</fullName>
        </alternativeName>
        <alternativeName>
            <fullName evidence="15">FAD synthase</fullName>
        </alternativeName>
    </domain>
</protein>
<comment type="pathway">
    <text evidence="2 15">Cofactor biosynthesis; FAD biosynthesis; FAD from FMN: step 1/1.</text>
</comment>
<evidence type="ECO:0000256" key="12">
    <source>
        <dbReference type="ARBA" id="ARBA00023268"/>
    </source>
</evidence>
<keyword evidence="11 15" id="KW-0067">ATP-binding</keyword>
<dbReference type="SUPFAM" id="SSF82114">
    <property type="entry name" value="Riboflavin kinase-like"/>
    <property type="match status" value="1"/>
</dbReference>
<dbReference type="InterPro" id="IPR023468">
    <property type="entry name" value="Riboflavin_kinase"/>
</dbReference>
<evidence type="ECO:0000256" key="1">
    <source>
        <dbReference type="ARBA" id="ARBA00002121"/>
    </source>
</evidence>
<proteinExistence type="inferred from homology"/>
<dbReference type="NCBIfam" id="NF004162">
    <property type="entry name" value="PRK05627.1-5"/>
    <property type="match status" value="1"/>
</dbReference>
<evidence type="ECO:0000313" key="17">
    <source>
        <dbReference type="EMBL" id="MBC2398925.1"/>
    </source>
</evidence>
<evidence type="ECO:0000256" key="11">
    <source>
        <dbReference type="ARBA" id="ARBA00022840"/>
    </source>
</evidence>
<gene>
    <name evidence="17" type="ORF">HGG79_14245</name>
</gene>
<dbReference type="Gene3D" id="2.40.30.30">
    <property type="entry name" value="Riboflavin kinase-like"/>
    <property type="match status" value="1"/>
</dbReference>
<comment type="caution">
    <text evidence="17">The sequence shown here is derived from an EMBL/GenBank/DDBJ whole genome shotgun (WGS) entry which is preliminary data.</text>
</comment>
<evidence type="ECO:0000256" key="9">
    <source>
        <dbReference type="ARBA" id="ARBA00022777"/>
    </source>
</evidence>
<evidence type="ECO:0000256" key="4">
    <source>
        <dbReference type="ARBA" id="ARBA00022630"/>
    </source>
</evidence>
<evidence type="ECO:0000256" key="7">
    <source>
        <dbReference type="ARBA" id="ARBA00022695"/>
    </source>
</evidence>
<evidence type="ECO:0000256" key="10">
    <source>
        <dbReference type="ARBA" id="ARBA00022827"/>
    </source>
</evidence>
<dbReference type="EC" id="2.7.1.26" evidence="15"/>
<dbReference type="GO" id="GO:0008531">
    <property type="term" value="F:riboflavin kinase activity"/>
    <property type="evidence" value="ECO:0007669"/>
    <property type="project" value="UniProtKB-UniRule"/>
</dbReference>
<evidence type="ECO:0000256" key="6">
    <source>
        <dbReference type="ARBA" id="ARBA00022679"/>
    </source>
</evidence>
<evidence type="ECO:0000256" key="14">
    <source>
        <dbReference type="ARBA" id="ARBA00049494"/>
    </source>
</evidence>
<evidence type="ECO:0000259" key="16">
    <source>
        <dbReference type="SMART" id="SM00904"/>
    </source>
</evidence>
<dbReference type="CDD" id="cd02064">
    <property type="entry name" value="FAD_synthetase_N"/>
    <property type="match status" value="1"/>
</dbReference>
<evidence type="ECO:0000256" key="15">
    <source>
        <dbReference type="PIRNR" id="PIRNR004491"/>
    </source>
</evidence>
<dbReference type="EC" id="2.7.7.2" evidence="15"/>
<dbReference type="InterPro" id="IPR002606">
    <property type="entry name" value="Riboflavin_kinase_bac"/>
</dbReference>
<evidence type="ECO:0000256" key="3">
    <source>
        <dbReference type="ARBA" id="ARBA00005201"/>
    </source>
</evidence>
<evidence type="ECO:0000313" key="18">
    <source>
        <dbReference type="Proteomes" id="UP000563151"/>
    </source>
</evidence>
<evidence type="ECO:0000256" key="13">
    <source>
        <dbReference type="ARBA" id="ARBA00047880"/>
    </source>
</evidence>
<dbReference type="Gene3D" id="3.40.50.620">
    <property type="entry name" value="HUPs"/>
    <property type="match status" value="1"/>
</dbReference>
<evidence type="ECO:0000256" key="8">
    <source>
        <dbReference type="ARBA" id="ARBA00022741"/>
    </source>
</evidence>
<comment type="function">
    <text evidence="1">Catalyzes the phosphorylation of riboflavin to FMN followed by the adenylation of FMN to FAD.</text>
</comment>
<dbReference type="PANTHER" id="PTHR22749:SF6">
    <property type="entry name" value="RIBOFLAVIN KINASE"/>
    <property type="match status" value="1"/>
</dbReference>